<gene>
    <name evidence="1" type="primary">ORF41521</name>
</gene>
<protein>
    <submittedName>
        <fullName evidence="1">Uncharacterized protein</fullName>
    </submittedName>
</protein>
<name>A0A0B6YYG6_9EUPU</name>
<proteinExistence type="predicted"/>
<dbReference type="AlphaFoldDB" id="A0A0B6YYG6"/>
<sequence length="55" mass="6331">MSNHPVCMIQNMENNNCQKRCFLRTCTPQSAEKFIIIHQSLPCPRSHKTEATIVT</sequence>
<dbReference type="EMBL" id="HACG01014307">
    <property type="protein sequence ID" value="CEK61172.1"/>
    <property type="molecule type" value="Transcribed_RNA"/>
</dbReference>
<accession>A0A0B6YYG6</accession>
<reference evidence="1" key="1">
    <citation type="submission" date="2014-12" db="EMBL/GenBank/DDBJ databases">
        <title>Insight into the proteome of Arion vulgaris.</title>
        <authorList>
            <person name="Aradska J."/>
            <person name="Bulat T."/>
            <person name="Smidak R."/>
            <person name="Sarate P."/>
            <person name="Gangsoo J."/>
            <person name="Sialana F."/>
            <person name="Bilban M."/>
            <person name="Lubec G."/>
        </authorList>
    </citation>
    <scope>NUCLEOTIDE SEQUENCE</scope>
    <source>
        <tissue evidence="1">Skin</tissue>
    </source>
</reference>
<organism evidence="1">
    <name type="scientific">Arion vulgaris</name>
    <dbReference type="NCBI Taxonomy" id="1028688"/>
    <lineage>
        <taxon>Eukaryota</taxon>
        <taxon>Metazoa</taxon>
        <taxon>Spiralia</taxon>
        <taxon>Lophotrochozoa</taxon>
        <taxon>Mollusca</taxon>
        <taxon>Gastropoda</taxon>
        <taxon>Heterobranchia</taxon>
        <taxon>Euthyneura</taxon>
        <taxon>Panpulmonata</taxon>
        <taxon>Eupulmonata</taxon>
        <taxon>Stylommatophora</taxon>
        <taxon>Helicina</taxon>
        <taxon>Arionoidea</taxon>
        <taxon>Arionidae</taxon>
        <taxon>Arion</taxon>
    </lineage>
</organism>
<evidence type="ECO:0000313" key="1">
    <source>
        <dbReference type="EMBL" id="CEK61172.1"/>
    </source>
</evidence>